<protein>
    <submittedName>
        <fullName evidence="6">Glycosyltransferase family 2 protein</fullName>
    </submittedName>
</protein>
<evidence type="ECO:0000256" key="3">
    <source>
        <dbReference type="ARBA" id="ARBA00022679"/>
    </source>
</evidence>
<dbReference type="SUPFAM" id="SSF53448">
    <property type="entry name" value="Nucleotide-diphospho-sugar transferases"/>
    <property type="match status" value="1"/>
</dbReference>
<proteinExistence type="inferred from homology"/>
<keyword evidence="3" id="KW-0808">Transferase</keyword>
<dbReference type="Pfam" id="PF00535">
    <property type="entry name" value="Glycos_transf_2"/>
    <property type="match status" value="1"/>
</dbReference>
<feature type="compositionally biased region" description="Basic and acidic residues" evidence="4">
    <location>
        <begin position="198"/>
        <end position="214"/>
    </location>
</feature>
<evidence type="ECO:0000313" key="6">
    <source>
        <dbReference type="EMBL" id="QLK24891.1"/>
    </source>
</evidence>
<evidence type="ECO:0000256" key="1">
    <source>
        <dbReference type="ARBA" id="ARBA00006739"/>
    </source>
</evidence>
<dbReference type="KEGG" id="nay:HYG81_12315"/>
<dbReference type="PANTHER" id="PTHR43179:SF12">
    <property type="entry name" value="GALACTOFURANOSYLTRANSFERASE GLFT2"/>
    <property type="match status" value="1"/>
</dbReference>
<dbReference type="GeneID" id="56144002"/>
<dbReference type="PANTHER" id="PTHR43179">
    <property type="entry name" value="RHAMNOSYLTRANSFERASE WBBL"/>
    <property type="match status" value="1"/>
</dbReference>
<organism evidence="6 7">
    <name type="scientific">Natrinema zhouii</name>
    <dbReference type="NCBI Taxonomy" id="1710539"/>
    <lineage>
        <taxon>Archaea</taxon>
        <taxon>Methanobacteriati</taxon>
        <taxon>Methanobacteriota</taxon>
        <taxon>Stenosarchaea group</taxon>
        <taxon>Halobacteria</taxon>
        <taxon>Halobacteriales</taxon>
        <taxon>Natrialbaceae</taxon>
        <taxon>Natrinema</taxon>
    </lineage>
</organism>
<dbReference type="Proteomes" id="UP000510869">
    <property type="component" value="Chromosome"/>
</dbReference>
<dbReference type="RefSeq" id="WP_180840037.1">
    <property type="nucleotide sequence ID" value="NZ_CP059154.1"/>
</dbReference>
<dbReference type="EMBL" id="CP059154">
    <property type="protein sequence ID" value="QLK24891.1"/>
    <property type="molecule type" value="Genomic_DNA"/>
</dbReference>
<comment type="similarity">
    <text evidence="1">Belongs to the glycosyltransferase 2 family.</text>
</comment>
<keyword evidence="2" id="KW-0328">Glycosyltransferase</keyword>
<reference evidence="6 7" key="1">
    <citation type="submission" date="2020-07" db="EMBL/GenBank/DDBJ databases">
        <title>Natrinema (YPL30) sp. nov. and Haloterrigena xxxxxx (YPL8) sp. nov., isolated from a salt mine.</title>
        <authorList>
            <person name="Cui H."/>
        </authorList>
    </citation>
    <scope>NUCLEOTIDE SEQUENCE [LARGE SCALE GENOMIC DNA]</scope>
    <source>
        <strain evidence="6 7">YPL13</strain>
    </source>
</reference>
<dbReference type="AlphaFoldDB" id="A0A7D6CPE0"/>
<dbReference type="InterPro" id="IPR029044">
    <property type="entry name" value="Nucleotide-diphossugar_trans"/>
</dbReference>
<name>A0A7D6CPE0_9EURY</name>
<sequence length="336" mass="36246">MELSVVVSTLNDRERLLSCLDALTERTPSSTEIIVVNGPSSDGTTGVVRDRDDVDVLVEISERNSSVSRNAGLELATGDVIAFLDGEYAIDHSWYPAIDEAMAGETDVVTGPVTDGPVSGDRQSPQQVAGRSVTHFHGGNVAFERPVLEALNGFDEYLEEASERDCAHRVAGLEYDVSWDAAMAARCGVGTDGGASSDESRTIRSDARDDERATPSRPVRRSSSELRSDGGQADPDWGATYRSLSYRLAKNYGLRPSVLARTAGSALQEGCAGVRRLAAGEATPTGWVSDGTTVVTNITRGLWDGVRARYGDRSSKRNPHGIAERHDRAVRVYDWR</sequence>
<evidence type="ECO:0000259" key="5">
    <source>
        <dbReference type="Pfam" id="PF00535"/>
    </source>
</evidence>
<dbReference type="CDD" id="cd00761">
    <property type="entry name" value="Glyco_tranf_GTA_type"/>
    <property type="match status" value="1"/>
</dbReference>
<evidence type="ECO:0000313" key="7">
    <source>
        <dbReference type="Proteomes" id="UP000510869"/>
    </source>
</evidence>
<dbReference type="Gene3D" id="3.90.550.10">
    <property type="entry name" value="Spore Coat Polysaccharide Biosynthesis Protein SpsA, Chain A"/>
    <property type="match status" value="1"/>
</dbReference>
<feature type="region of interest" description="Disordered" evidence="4">
    <location>
        <begin position="189"/>
        <end position="234"/>
    </location>
</feature>
<accession>A0A7D6CPE0</accession>
<gene>
    <name evidence="6" type="ORF">HYG81_12315</name>
</gene>
<keyword evidence="7" id="KW-1185">Reference proteome</keyword>
<dbReference type="InterPro" id="IPR001173">
    <property type="entry name" value="Glyco_trans_2-like"/>
</dbReference>
<feature type="domain" description="Glycosyltransferase 2-like" evidence="5">
    <location>
        <begin position="4"/>
        <end position="127"/>
    </location>
</feature>
<evidence type="ECO:0000256" key="4">
    <source>
        <dbReference type="SAM" id="MobiDB-lite"/>
    </source>
</evidence>
<dbReference type="GO" id="GO:0016757">
    <property type="term" value="F:glycosyltransferase activity"/>
    <property type="evidence" value="ECO:0007669"/>
    <property type="project" value="UniProtKB-KW"/>
</dbReference>
<evidence type="ECO:0000256" key="2">
    <source>
        <dbReference type="ARBA" id="ARBA00022676"/>
    </source>
</evidence>
<dbReference type="OrthoDB" id="196370at2157"/>